<evidence type="ECO:0000313" key="4">
    <source>
        <dbReference type="Proteomes" id="UP001374803"/>
    </source>
</evidence>
<dbReference type="EMBL" id="CP089983">
    <property type="protein sequence ID" value="WXB10623.1"/>
    <property type="molecule type" value="Genomic_DNA"/>
</dbReference>
<organism evidence="3 4">
    <name type="scientific">Pendulispora rubella</name>
    <dbReference type="NCBI Taxonomy" id="2741070"/>
    <lineage>
        <taxon>Bacteria</taxon>
        <taxon>Pseudomonadati</taxon>
        <taxon>Myxococcota</taxon>
        <taxon>Myxococcia</taxon>
        <taxon>Myxococcales</taxon>
        <taxon>Sorangiineae</taxon>
        <taxon>Pendulisporaceae</taxon>
        <taxon>Pendulispora</taxon>
    </lineage>
</organism>
<sequence length="476" mass="52449">MKFLHCVVTCTSLLLGACSQASEPSSPPPDGGDDDTTFTDGDWHPGVALRRIGDAFREEVERVVVTPDGNVAAIRRSYIGSDSLDSSSVLETFDARGHRLASAAVPRKTVLVDVVVHPSREFTVLEVRNDGGAQRSVWLRRLGADLRLIREAPLRDQPAEHELLLYEFERQPDGTSGIGKVEPTTVSDDGIVHVELVALQRRHLVLAARGEEVILSTLGYGTKIYALASDLGVLWSRQVMPLTTATTPLLGREALTVDGAGRIGVALSVDRDVFQAYRRHFSRDDIVWSGPFYQTMVTRVSADGQTATMRLFNHGDAPGLPMVAGIALRDDAVTLCGSVRVMNKFQESNHTMEWDLTWVRGNLSSGTLESRMIDIKRDDYTIECKVDANEGVLFAGVNDFVQVDTNSWVESGQGFFYGVDATGHEISRFTLRGPRHTEIRAFDGRDRVFFGGIFDAPITHTPPPEQNQKAMLGIWR</sequence>
<proteinExistence type="predicted"/>
<name>A0ABZ2LI51_9BACT</name>
<evidence type="ECO:0008006" key="5">
    <source>
        <dbReference type="Google" id="ProtNLM"/>
    </source>
</evidence>
<reference evidence="3" key="1">
    <citation type="submission" date="2021-12" db="EMBL/GenBank/DDBJ databases">
        <title>Discovery of the Pendulisporaceae a myxobacterial family with distinct sporulation behavior and unique specialized metabolism.</title>
        <authorList>
            <person name="Garcia R."/>
            <person name="Popoff A."/>
            <person name="Bader C.D."/>
            <person name="Loehr J."/>
            <person name="Walesch S."/>
            <person name="Walt C."/>
            <person name="Boldt J."/>
            <person name="Bunk B."/>
            <person name="Haeckl F.J.F.P.J."/>
            <person name="Gunesch A.P."/>
            <person name="Birkelbach J."/>
            <person name="Nuebel U."/>
            <person name="Pietschmann T."/>
            <person name="Bach T."/>
            <person name="Mueller R."/>
        </authorList>
    </citation>
    <scope>NUCLEOTIDE SEQUENCE</scope>
    <source>
        <strain evidence="3">MSr11367</strain>
    </source>
</reference>
<evidence type="ECO:0000256" key="1">
    <source>
        <dbReference type="SAM" id="MobiDB-lite"/>
    </source>
</evidence>
<gene>
    <name evidence="3" type="ORF">LVJ94_25775</name>
</gene>
<dbReference type="PROSITE" id="PS51257">
    <property type="entry name" value="PROKAR_LIPOPROTEIN"/>
    <property type="match status" value="1"/>
</dbReference>
<accession>A0ABZ2LI51</accession>
<feature type="signal peptide" evidence="2">
    <location>
        <begin position="1"/>
        <end position="21"/>
    </location>
</feature>
<dbReference type="RefSeq" id="WP_394840298.1">
    <property type="nucleotide sequence ID" value="NZ_CP089929.1"/>
</dbReference>
<evidence type="ECO:0000256" key="2">
    <source>
        <dbReference type="SAM" id="SignalP"/>
    </source>
</evidence>
<protein>
    <recommendedName>
        <fullName evidence="5">Lipoprotein</fullName>
    </recommendedName>
</protein>
<feature type="chain" id="PRO_5047275179" description="Lipoprotein" evidence="2">
    <location>
        <begin position="22"/>
        <end position="476"/>
    </location>
</feature>
<keyword evidence="4" id="KW-1185">Reference proteome</keyword>
<dbReference type="Proteomes" id="UP001374803">
    <property type="component" value="Chromosome"/>
</dbReference>
<evidence type="ECO:0000313" key="3">
    <source>
        <dbReference type="EMBL" id="WXB10623.1"/>
    </source>
</evidence>
<feature type="region of interest" description="Disordered" evidence="1">
    <location>
        <begin position="19"/>
        <end position="43"/>
    </location>
</feature>
<keyword evidence="2" id="KW-0732">Signal</keyword>